<dbReference type="Gene3D" id="1.10.565.10">
    <property type="entry name" value="Retinoid X Receptor"/>
    <property type="match status" value="1"/>
</dbReference>
<evidence type="ECO:0000259" key="4">
    <source>
        <dbReference type="PROSITE" id="PS51843"/>
    </source>
</evidence>
<dbReference type="Pfam" id="PF00104">
    <property type="entry name" value="Hormone_recep"/>
    <property type="match status" value="1"/>
</dbReference>
<evidence type="ECO:0000256" key="1">
    <source>
        <dbReference type="ARBA" id="ARBA00023015"/>
    </source>
</evidence>
<dbReference type="InterPro" id="IPR000536">
    <property type="entry name" value="Nucl_hrmn_rcpt_lig-bd"/>
</dbReference>
<keyword evidence="2" id="KW-0804">Transcription</keyword>
<evidence type="ECO:0000313" key="5">
    <source>
        <dbReference type="EMBL" id="KAI1698758.1"/>
    </source>
</evidence>
<evidence type="ECO:0000256" key="2">
    <source>
        <dbReference type="ARBA" id="ARBA00023163"/>
    </source>
</evidence>
<evidence type="ECO:0000256" key="3">
    <source>
        <dbReference type="ARBA" id="ARBA00023170"/>
    </source>
</evidence>
<name>A0AAD4ML62_9BILA</name>
<dbReference type="EMBL" id="JAKKPZ010000205">
    <property type="protein sequence ID" value="KAI1698758.1"/>
    <property type="molecule type" value="Genomic_DNA"/>
</dbReference>
<dbReference type="InterPro" id="IPR035500">
    <property type="entry name" value="NHR-like_dom_sf"/>
</dbReference>
<feature type="domain" description="NR LBD" evidence="4">
    <location>
        <begin position="34"/>
        <end position="259"/>
    </location>
</feature>
<organism evidence="5 6">
    <name type="scientific">Ditylenchus destructor</name>
    <dbReference type="NCBI Taxonomy" id="166010"/>
    <lineage>
        <taxon>Eukaryota</taxon>
        <taxon>Metazoa</taxon>
        <taxon>Ecdysozoa</taxon>
        <taxon>Nematoda</taxon>
        <taxon>Chromadorea</taxon>
        <taxon>Rhabditida</taxon>
        <taxon>Tylenchina</taxon>
        <taxon>Tylenchomorpha</taxon>
        <taxon>Sphaerularioidea</taxon>
        <taxon>Anguinidae</taxon>
        <taxon>Anguininae</taxon>
        <taxon>Ditylenchus</taxon>
    </lineage>
</organism>
<keyword evidence="3 5" id="KW-0675">Receptor</keyword>
<dbReference type="Proteomes" id="UP001201812">
    <property type="component" value="Unassembled WGS sequence"/>
</dbReference>
<dbReference type="PROSITE" id="PS51843">
    <property type="entry name" value="NR_LBD"/>
    <property type="match status" value="1"/>
</dbReference>
<reference evidence="5" key="1">
    <citation type="submission" date="2022-01" db="EMBL/GenBank/DDBJ databases">
        <title>Genome Sequence Resource for Two Populations of Ditylenchus destructor, the Migratory Endoparasitic Phytonematode.</title>
        <authorList>
            <person name="Zhang H."/>
            <person name="Lin R."/>
            <person name="Xie B."/>
        </authorList>
    </citation>
    <scope>NUCLEOTIDE SEQUENCE</scope>
    <source>
        <strain evidence="5">BazhouSP</strain>
    </source>
</reference>
<protein>
    <submittedName>
        <fullName evidence="5">Ligand-binding domain of nuclear hormone receptor domain-containing protein</fullName>
    </submittedName>
</protein>
<gene>
    <name evidence="5" type="ORF">DdX_17715</name>
</gene>
<evidence type="ECO:0000313" key="6">
    <source>
        <dbReference type="Proteomes" id="UP001201812"/>
    </source>
</evidence>
<keyword evidence="6" id="KW-1185">Reference proteome</keyword>
<keyword evidence="1" id="KW-0805">Transcription regulation</keyword>
<dbReference type="AlphaFoldDB" id="A0AAD4ML62"/>
<dbReference type="SUPFAM" id="SSF48508">
    <property type="entry name" value="Nuclear receptor ligand-binding domain"/>
    <property type="match status" value="1"/>
</dbReference>
<comment type="caution">
    <text evidence="5">The sequence shown here is derived from an EMBL/GenBank/DDBJ whole genome shotgun (WGS) entry which is preliminary data.</text>
</comment>
<proteinExistence type="predicted"/>
<accession>A0AAD4ML62</accession>
<sequence>MPAKPVDFGVVWMPECEQRLTNAKAERKVTTLRNRNHFQRAVLDLASDAFLLKQYRDALRDFTNGQKSLFAIENPSTIFSAPEYKPLTKPAHFTQMDRGSAVLLHTMCINYFEPFNELSLEKKTEILKRYWTYFGCLYSAHLSVIAAPYIAKNSGNNAKNENEKTHVIEKYVFFYGYYEDAETMREFLAETEETDEKIEQMLRYSVPFFKSALKYINDFHNLAVSELELAALLGILLWNTVLFESGEKTALLEEEILIP</sequence>